<dbReference type="Pfam" id="PF00528">
    <property type="entry name" value="BPD_transp_1"/>
    <property type="match status" value="1"/>
</dbReference>
<feature type="transmembrane region" description="Helical" evidence="7">
    <location>
        <begin position="9"/>
        <end position="30"/>
    </location>
</feature>
<organism evidence="9 10">
    <name type="scientific">Litchfieldia salsa</name>
    <dbReference type="NCBI Taxonomy" id="930152"/>
    <lineage>
        <taxon>Bacteria</taxon>
        <taxon>Bacillati</taxon>
        <taxon>Bacillota</taxon>
        <taxon>Bacilli</taxon>
        <taxon>Bacillales</taxon>
        <taxon>Bacillaceae</taxon>
        <taxon>Litchfieldia</taxon>
    </lineage>
</organism>
<comment type="subcellular location">
    <subcellularLocation>
        <location evidence="1 7">Cell membrane</location>
        <topology evidence="1 7">Multi-pass membrane protein</topology>
    </subcellularLocation>
</comment>
<evidence type="ECO:0000259" key="8">
    <source>
        <dbReference type="PROSITE" id="PS50928"/>
    </source>
</evidence>
<feature type="transmembrane region" description="Helical" evidence="7">
    <location>
        <begin position="100"/>
        <end position="119"/>
    </location>
</feature>
<dbReference type="InterPro" id="IPR000515">
    <property type="entry name" value="MetI-like"/>
</dbReference>
<evidence type="ECO:0000256" key="1">
    <source>
        <dbReference type="ARBA" id="ARBA00004651"/>
    </source>
</evidence>
<dbReference type="Proteomes" id="UP000199159">
    <property type="component" value="Unassembled WGS sequence"/>
</dbReference>
<reference evidence="10" key="1">
    <citation type="submission" date="2016-10" db="EMBL/GenBank/DDBJ databases">
        <authorList>
            <person name="Varghese N."/>
            <person name="Submissions S."/>
        </authorList>
    </citation>
    <scope>NUCLEOTIDE SEQUENCE [LARGE SCALE GENOMIC DNA]</scope>
    <source>
        <strain evidence="10">IBRC-M10078</strain>
    </source>
</reference>
<gene>
    <name evidence="9" type="ORF">SAMN05216565_102559</name>
</gene>
<evidence type="ECO:0000256" key="2">
    <source>
        <dbReference type="ARBA" id="ARBA00022448"/>
    </source>
</evidence>
<keyword evidence="2 7" id="KW-0813">Transport</keyword>
<keyword evidence="3" id="KW-1003">Cell membrane</keyword>
<comment type="similarity">
    <text evidence="7">Belongs to the binding-protein-dependent transport system permease family.</text>
</comment>
<dbReference type="STRING" id="930152.SAMN05216565_102559"/>
<dbReference type="OrthoDB" id="9773683at2"/>
<keyword evidence="5 7" id="KW-1133">Transmembrane helix</keyword>
<proteinExistence type="inferred from homology"/>
<dbReference type="CDD" id="cd06261">
    <property type="entry name" value="TM_PBP2"/>
    <property type="match status" value="1"/>
</dbReference>
<dbReference type="PROSITE" id="PS50928">
    <property type="entry name" value="ABC_TM1"/>
    <property type="match status" value="1"/>
</dbReference>
<dbReference type="PANTHER" id="PTHR43163">
    <property type="entry name" value="DIPEPTIDE TRANSPORT SYSTEM PERMEASE PROTEIN DPPB-RELATED"/>
    <property type="match status" value="1"/>
</dbReference>
<feature type="transmembrane region" description="Helical" evidence="7">
    <location>
        <begin position="131"/>
        <end position="161"/>
    </location>
</feature>
<feature type="transmembrane region" description="Helical" evidence="7">
    <location>
        <begin position="238"/>
        <end position="264"/>
    </location>
</feature>
<dbReference type="RefSeq" id="WP_090851175.1">
    <property type="nucleotide sequence ID" value="NZ_FNJU01000002.1"/>
</dbReference>
<feature type="transmembrane region" description="Helical" evidence="7">
    <location>
        <begin position="284"/>
        <end position="310"/>
    </location>
</feature>
<dbReference type="AlphaFoldDB" id="A0A1H0S5Z6"/>
<accession>A0A1H0S5Z6</accession>
<keyword evidence="10" id="KW-1185">Reference proteome</keyword>
<evidence type="ECO:0000256" key="6">
    <source>
        <dbReference type="ARBA" id="ARBA00023136"/>
    </source>
</evidence>
<dbReference type="GO" id="GO:0005886">
    <property type="term" value="C:plasma membrane"/>
    <property type="evidence" value="ECO:0007669"/>
    <property type="project" value="UniProtKB-SubCell"/>
</dbReference>
<evidence type="ECO:0000256" key="5">
    <source>
        <dbReference type="ARBA" id="ARBA00022989"/>
    </source>
</evidence>
<name>A0A1H0S5Z6_9BACI</name>
<sequence>MASYIIRRILMAIPLLIGITIISFAIVKMAPGGPTAMMMDPNIKPENREKFIEKYGLNDPVHVQYVKWLGNMAKGDFGTSLVRKGTPVSEMIINRLPNTLLLMVVSTLLAVLISIPFGIMSATRPYSKLDYSVTITSFLGLATPNFWLGLILIMFLSVNLGWFPTGGTHTLNAPFSIWDRIHHLILPAFVLATADMAGLTRYTRTSMLEVIRQDYMRTARAKGFREAKVIYKHGLRNGLIPVITIFGLMLPTFIGGSVIVEQVFSWPGIGKLFFDSAFTRDYPVIMALTVISAVFVVIGNLIADILYAVFDPRIEY</sequence>
<protein>
    <submittedName>
        <fullName evidence="9">Peptide/nickel transport system permease protein</fullName>
    </submittedName>
</protein>
<dbReference type="GO" id="GO:0055085">
    <property type="term" value="P:transmembrane transport"/>
    <property type="evidence" value="ECO:0007669"/>
    <property type="project" value="InterPro"/>
</dbReference>
<keyword evidence="6 7" id="KW-0472">Membrane</keyword>
<dbReference type="SUPFAM" id="SSF161098">
    <property type="entry name" value="MetI-like"/>
    <property type="match status" value="1"/>
</dbReference>
<evidence type="ECO:0000256" key="7">
    <source>
        <dbReference type="RuleBase" id="RU363032"/>
    </source>
</evidence>
<dbReference type="Gene3D" id="1.10.3720.10">
    <property type="entry name" value="MetI-like"/>
    <property type="match status" value="1"/>
</dbReference>
<evidence type="ECO:0000256" key="4">
    <source>
        <dbReference type="ARBA" id="ARBA00022692"/>
    </source>
</evidence>
<keyword evidence="4 7" id="KW-0812">Transmembrane</keyword>
<dbReference type="Pfam" id="PF19300">
    <property type="entry name" value="BPD_transp_1_N"/>
    <property type="match status" value="1"/>
</dbReference>
<evidence type="ECO:0000313" key="10">
    <source>
        <dbReference type="Proteomes" id="UP000199159"/>
    </source>
</evidence>
<feature type="domain" description="ABC transmembrane type-1" evidence="8">
    <location>
        <begin position="96"/>
        <end position="303"/>
    </location>
</feature>
<dbReference type="InterPro" id="IPR035906">
    <property type="entry name" value="MetI-like_sf"/>
</dbReference>
<dbReference type="EMBL" id="FNJU01000002">
    <property type="protein sequence ID" value="SDP37134.1"/>
    <property type="molecule type" value="Genomic_DNA"/>
</dbReference>
<dbReference type="PANTHER" id="PTHR43163:SF6">
    <property type="entry name" value="DIPEPTIDE TRANSPORT SYSTEM PERMEASE PROTEIN DPPB-RELATED"/>
    <property type="match status" value="1"/>
</dbReference>
<dbReference type="InterPro" id="IPR045621">
    <property type="entry name" value="BPD_transp_1_N"/>
</dbReference>
<evidence type="ECO:0000313" key="9">
    <source>
        <dbReference type="EMBL" id="SDP37134.1"/>
    </source>
</evidence>
<evidence type="ECO:0000256" key="3">
    <source>
        <dbReference type="ARBA" id="ARBA00022475"/>
    </source>
</evidence>